<comment type="caution">
    <text evidence="8">The sequence shown here is derived from an EMBL/GenBank/DDBJ whole genome shotgun (WGS) entry which is preliminary data.</text>
</comment>
<dbReference type="Gene3D" id="2.130.10.10">
    <property type="entry name" value="YVTN repeat-like/Quinoprotein amine dehydrogenase"/>
    <property type="match status" value="2"/>
</dbReference>
<keyword evidence="5" id="KW-0862">Zinc</keyword>
<dbReference type="GO" id="GO:0005829">
    <property type="term" value="C:cytosol"/>
    <property type="evidence" value="ECO:0007669"/>
    <property type="project" value="TreeGrafter"/>
</dbReference>
<organism evidence="8 9">
    <name type="scientific">Ophiocordyceps australis</name>
    <dbReference type="NCBI Taxonomy" id="1399860"/>
    <lineage>
        <taxon>Eukaryota</taxon>
        <taxon>Fungi</taxon>
        <taxon>Dikarya</taxon>
        <taxon>Ascomycota</taxon>
        <taxon>Pezizomycotina</taxon>
        <taxon>Sordariomycetes</taxon>
        <taxon>Hypocreomycetidae</taxon>
        <taxon>Hypocreales</taxon>
        <taxon>Ophiocordycipitaceae</taxon>
        <taxon>Ophiocordyceps</taxon>
    </lineage>
</organism>
<evidence type="ECO:0000313" key="8">
    <source>
        <dbReference type="EMBL" id="PHH61452.1"/>
    </source>
</evidence>
<dbReference type="Proteomes" id="UP000226192">
    <property type="component" value="Unassembled WGS sequence"/>
</dbReference>
<keyword evidence="2" id="KW-0479">Metal-binding</keyword>
<keyword evidence="1 6" id="KW-0853">WD repeat</keyword>
<feature type="compositionally biased region" description="Polar residues" evidence="7">
    <location>
        <begin position="437"/>
        <end position="448"/>
    </location>
</feature>
<dbReference type="AlphaFoldDB" id="A0A2C5Y2I9"/>
<dbReference type="InterPro" id="IPR036322">
    <property type="entry name" value="WD40_repeat_dom_sf"/>
</dbReference>
<feature type="region of interest" description="Disordered" evidence="7">
    <location>
        <begin position="770"/>
        <end position="936"/>
    </location>
</feature>
<feature type="region of interest" description="Disordered" evidence="7">
    <location>
        <begin position="413"/>
        <end position="448"/>
    </location>
</feature>
<feature type="compositionally biased region" description="Basic and acidic residues" evidence="7">
    <location>
        <begin position="725"/>
        <end position="735"/>
    </location>
</feature>
<dbReference type="OrthoDB" id="60955at2759"/>
<feature type="compositionally biased region" description="Polar residues" evidence="7">
    <location>
        <begin position="615"/>
        <end position="633"/>
    </location>
</feature>
<dbReference type="EMBL" id="NJET01000103">
    <property type="protein sequence ID" value="PHH61452.1"/>
    <property type="molecule type" value="Genomic_DNA"/>
</dbReference>
<dbReference type="PROSITE" id="PS50082">
    <property type="entry name" value="WD_REPEATS_2"/>
    <property type="match status" value="1"/>
</dbReference>
<dbReference type="InterPro" id="IPR015943">
    <property type="entry name" value="WD40/YVTN_repeat-like_dom_sf"/>
</dbReference>
<gene>
    <name evidence="8" type="ORF">CDD81_360</name>
</gene>
<evidence type="ECO:0000256" key="5">
    <source>
        <dbReference type="ARBA" id="ARBA00022833"/>
    </source>
</evidence>
<feature type="compositionally biased region" description="Basic and acidic residues" evidence="7">
    <location>
        <begin position="899"/>
        <end position="910"/>
    </location>
</feature>
<evidence type="ECO:0000256" key="7">
    <source>
        <dbReference type="SAM" id="MobiDB-lite"/>
    </source>
</evidence>
<keyword evidence="4" id="KW-0863">Zinc-finger</keyword>
<dbReference type="PROSITE" id="PS50294">
    <property type="entry name" value="WD_REPEATS_REGION"/>
    <property type="match status" value="1"/>
</dbReference>
<dbReference type="SMART" id="SM00320">
    <property type="entry name" value="WD40"/>
    <property type="match status" value="4"/>
</dbReference>
<dbReference type="InterPro" id="IPR037590">
    <property type="entry name" value="WDR24"/>
</dbReference>
<dbReference type="PROSITE" id="PS00678">
    <property type="entry name" value="WD_REPEATS_1"/>
    <property type="match status" value="1"/>
</dbReference>
<evidence type="ECO:0000256" key="2">
    <source>
        <dbReference type="ARBA" id="ARBA00022723"/>
    </source>
</evidence>
<feature type="region of interest" description="Disordered" evidence="7">
    <location>
        <begin position="710"/>
        <end position="754"/>
    </location>
</feature>
<reference evidence="8 9" key="1">
    <citation type="submission" date="2017-06" db="EMBL/GenBank/DDBJ databases">
        <title>Ant-infecting Ophiocordyceps genomes reveal a high diversity of potential behavioral manipulation genes and a possible major role for enterotoxins.</title>
        <authorList>
            <person name="De Bekker C."/>
            <person name="Evans H.C."/>
            <person name="Brachmann A."/>
            <person name="Hughes D.P."/>
        </authorList>
    </citation>
    <scope>NUCLEOTIDE SEQUENCE [LARGE SCALE GENOMIC DNA]</scope>
    <source>
        <strain evidence="8 9">Map64</strain>
    </source>
</reference>
<feature type="compositionally biased region" description="Basic and acidic residues" evidence="7">
    <location>
        <begin position="845"/>
        <end position="866"/>
    </location>
</feature>
<keyword evidence="3" id="KW-0677">Repeat</keyword>
<dbReference type="GO" id="GO:0005774">
    <property type="term" value="C:vacuolar membrane"/>
    <property type="evidence" value="ECO:0007669"/>
    <property type="project" value="TreeGrafter"/>
</dbReference>
<protein>
    <submittedName>
        <fullName evidence="8">Uncharacterized protein</fullName>
    </submittedName>
</protein>
<dbReference type="STRING" id="1399860.A0A2C5Y2I9"/>
<dbReference type="PANTHER" id="PTHR46200:SF1">
    <property type="entry name" value="GATOR COMPLEX PROTEIN WDR24"/>
    <property type="match status" value="1"/>
</dbReference>
<feature type="region of interest" description="Disordered" evidence="7">
    <location>
        <begin position="602"/>
        <end position="652"/>
    </location>
</feature>
<evidence type="ECO:0000313" key="9">
    <source>
        <dbReference type="Proteomes" id="UP000226192"/>
    </source>
</evidence>
<proteinExistence type="predicted"/>
<feature type="compositionally biased region" description="Low complexity" evidence="7">
    <location>
        <begin position="812"/>
        <end position="822"/>
    </location>
</feature>
<dbReference type="InterPro" id="IPR001680">
    <property type="entry name" value="WD40_rpt"/>
</dbReference>
<evidence type="ECO:0000256" key="1">
    <source>
        <dbReference type="ARBA" id="ARBA00022574"/>
    </source>
</evidence>
<dbReference type="SUPFAM" id="SSF50978">
    <property type="entry name" value="WD40 repeat-like"/>
    <property type="match status" value="1"/>
</dbReference>
<feature type="repeat" description="WD" evidence="6">
    <location>
        <begin position="244"/>
        <end position="277"/>
    </location>
</feature>
<dbReference type="GO" id="GO:0008270">
    <property type="term" value="F:zinc ion binding"/>
    <property type="evidence" value="ECO:0007669"/>
    <property type="project" value="UniProtKB-KW"/>
</dbReference>
<evidence type="ECO:0000256" key="6">
    <source>
        <dbReference type="PROSITE-ProRule" id="PRU00221"/>
    </source>
</evidence>
<sequence length="1194" mass="129506">MRKLLGKPATPSSGGGQVPSRAGDATPTSTAWRPAQAQDGVYNAGAPIGCFDVAPDRRVAVLAGPHMLKTVLLNGDSTAFGPSEGINLRAALTMRQSGFAADQLNIGHVKWHDDATVFTACASGKIFAYDVTRLGPAFSGPLECIQTQEDSRQVNSLDVNPHRKSWLLSGSQDGWTRIFDASEPHRTRSGTLAFRQRFAPLRCIDSVRQVQWSPTRGTELACCTESGVVLKWDVRQPSRPLLRINAHDKACAAIAWHPDGIHLVSAGWDSKLHVWDLGATADKRQRPKWALSMPAPVSAVAWRPPLWSATTQTRRIAQIAVSYDESGSRRYGIPAVHVWDLARPTMPYKQIERFEKAPSALMWQDQDMLWTVGQDGLFNQCDVAFAPKVLDRQSTSAMAFSPRGDAVVFLDERSQPQRSRHAASHSTEPVHAKDEYSPSQNLAGLSVSRSDSEEDVMATFLASQAKTLHKRLPSVRSGLLMSTTPPSGPPPLDDTLHTLNLEQSIAVTGLFTSQQAMVSGHVPGSKSVQLYEYMSSAYLEILHEHLPWTDGGKPLVERVGNIMEEYASTAQGASLFRLAQTWRILAYAVTLLLRRRAQYHVESRAGQPQKLPRVESSSNVRTTRASEASTSGVGDSAGTGEATPRPPSLAHRTSIEGRLAARCLLAEEFESTSNVPTPIARPADSSASVAEHQQDATYQYGRRLKPIVEPENLNLGPAAHGSFGQEREGGGHDDSNLGTDEGSDGRSLSQVSSTEGYDFYDTEVLAKAIDVPRSRMSGGPGPPHRASRRRMSKQDSDDRYGQMFPLGEGNKLSALRSSSSDDAFAKPTMTRHLSDTDKSSMSSSVDDKQGIGHMDQEEQEETELHGLTDGSRGQQDEAMAAQTRDQSDDSSQAEAASEASERDQGGEARMSETGPRGESSRVSSAAKSTTKPRFDVRPQIMENDYLPWEEDAPWPYPLQTDAPPVVGMAAPPLDPYTVVRRALDFETTRSALHASAMVLLLRPLVPDSVIGMDQASGILRQHHERLMSMSLFVPAALLRKLCVAGYPAGMPGWGDTHVSIVAPAQLNTKVGLACPACRKPRERDPRLGASAIWRCEHCAAVMAPCAVCAHREARLELAAWWACAACGHGGHAACLTAWHAESLGACPQDGCGHVCLEEHGRDEGVLQGAAHSRAVGQARGALGEQRKSVKFARR</sequence>
<feature type="region of interest" description="Disordered" evidence="7">
    <location>
        <begin position="1"/>
        <end position="31"/>
    </location>
</feature>
<dbReference type="GO" id="GO:0061700">
    <property type="term" value="C:GATOR2 complex"/>
    <property type="evidence" value="ECO:0007669"/>
    <property type="project" value="TreeGrafter"/>
</dbReference>
<evidence type="ECO:0000256" key="4">
    <source>
        <dbReference type="ARBA" id="ARBA00022771"/>
    </source>
</evidence>
<feature type="compositionally biased region" description="Polar residues" evidence="7">
    <location>
        <begin position="920"/>
        <end position="931"/>
    </location>
</feature>
<keyword evidence="9" id="KW-1185">Reference proteome</keyword>
<dbReference type="Pfam" id="PF00400">
    <property type="entry name" value="WD40"/>
    <property type="match status" value="2"/>
</dbReference>
<dbReference type="PANTHER" id="PTHR46200">
    <property type="entry name" value="GATOR COMPLEX PROTEIN WDR24"/>
    <property type="match status" value="1"/>
</dbReference>
<dbReference type="InterPro" id="IPR019775">
    <property type="entry name" value="WD40_repeat_CS"/>
</dbReference>
<name>A0A2C5Y2I9_9HYPO</name>
<dbReference type="GO" id="GO:0016239">
    <property type="term" value="P:positive regulation of macroautophagy"/>
    <property type="evidence" value="ECO:0007669"/>
    <property type="project" value="TreeGrafter"/>
</dbReference>
<feature type="compositionally biased region" description="Low complexity" evidence="7">
    <location>
        <begin position="889"/>
        <end position="898"/>
    </location>
</feature>
<evidence type="ECO:0000256" key="3">
    <source>
        <dbReference type="ARBA" id="ARBA00022737"/>
    </source>
</evidence>
<accession>A0A2C5Y2I9</accession>
<dbReference type="GO" id="GO:1904263">
    <property type="term" value="P:positive regulation of TORC1 signaling"/>
    <property type="evidence" value="ECO:0007669"/>
    <property type="project" value="TreeGrafter"/>
</dbReference>
<feature type="region of interest" description="Disordered" evidence="7">
    <location>
        <begin position="671"/>
        <end position="694"/>
    </location>
</feature>